<gene>
    <name evidence="3" type="ORF">GUITHDRAFT_151426</name>
</gene>
<dbReference type="EnsemblProtists" id="EKX49658">
    <property type="protein sequence ID" value="EKX49658"/>
    <property type="gene ID" value="GUITHDRAFT_151426"/>
</dbReference>
<name>L1JNK2_GUITC</name>
<feature type="signal peptide" evidence="2">
    <location>
        <begin position="1"/>
        <end position="17"/>
    </location>
</feature>
<dbReference type="Proteomes" id="UP000011087">
    <property type="component" value="Unassembled WGS sequence"/>
</dbReference>
<reference evidence="3 5" key="1">
    <citation type="journal article" date="2012" name="Nature">
        <title>Algal genomes reveal evolutionary mosaicism and the fate of nucleomorphs.</title>
        <authorList>
            <consortium name="DOE Joint Genome Institute"/>
            <person name="Curtis B.A."/>
            <person name="Tanifuji G."/>
            <person name="Burki F."/>
            <person name="Gruber A."/>
            <person name="Irimia M."/>
            <person name="Maruyama S."/>
            <person name="Arias M.C."/>
            <person name="Ball S.G."/>
            <person name="Gile G.H."/>
            <person name="Hirakawa Y."/>
            <person name="Hopkins J.F."/>
            <person name="Kuo A."/>
            <person name="Rensing S.A."/>
            <person name="Schmutz J."/>
            <person name="Symeonidi A."/>
            <person name="Elias M."/>
            <person name="Eveleigh R.J."/>
            <person name="Herman E.K."/>
            <person name="Klute M.J."/>
            <person name="Nakayama T."/>
            <person name="Obornik M."/>
            <person name="Reyes-Prieto A."/>
            <person name="Armbrust E.V."/>
            <person name="Aves S.J."/>
            <person name="Beiko R.G."/>
            <person name="Coutinho P."/>
            <person name="Dacks J.B."/>
            <person name="Durnford D.G."/>
            <person name="Fast N.M."/>
            <person name="Green B.R."/>
            <person name="Grisdale C.J."/>
            <person name="Hempel F."/>
            <person name="Henrissat B."/>
            <person name="Hoppner M.P."/>
            <person name="Ishida K."/>
            <person name="Kim E."/>
            <person name="Koreny L."/>
            <person name="Kroth P.G."/>
            <person name="Liu Y."/>
            <person name="Malik S.B."/>
            <person name="Maier U.G."/>
            <person name="McRose D."/>
            <person name="Mock T."/>
            <person name="Neilson J.A."/>
            <person name="Onodera N.T."/>
            <person name="Poole A.M."/>
            <person name="Pritham E.J."/>
            <person name="Richards T.A."/>
            <person name="Rocap G."/>
            <person name="Roy S.W."/>
            <person name="Sarai C."/>
            <person name="Schaack S."/>
            <person name="Shirato S."/>
            <person name="Slamovits C.H."/>
            <person name="Spencer D.F."/>
            <person name="Suzuki S."/>
            <person name="Worden A.Z."/>
            <person name="Zauner S."/>
            <person name="Barry K."/>
            <person name="Bell C."/>
            <person name="Bharti A.K."/>
            <person name="Crow J.A."/>
            <person name="Grimwood J."/>
            <person name="Kramer R."/>
            <person name="Lindquist E."/>
            <person name="Lucas S."/>
            <person name="Salamov A."/>
            <person name="McFadden G.I."/>
            <person name="Lane C.E."/>
            <person name="Keeling P.J."/>
            <person name="Gray M.W."/>
            <person name="Grigoriev I.V."/>
            <person name="Archibald J.M."/>
        </authorList>
    </citation>
    <scope>NUCLEOTIDE SEQUENCE</scope>
    <source>
        <strain evidence="3 5">CCMP2712</strain>
    </source>
</reference>
<dbReference type="GeneID" id="17306291"/>
<accession>L1JNK2</accession>
<reference evidence="4" key="3">
    <citation type="submission" date="2015-06" db="UniProtKB">
        <authorList>
            <consortium name="EnsemblProtists"/>
        </authorList>
    </citation>
    <scope>IDENTIFICATION</scope>
</reference>
<evidence type="ECO:0000256" key="2">
    <source>
        <dbReference type="SAM" id="SignalP"/>
    </source>
</evidence>
<dbReference type="KEGG" id="gtt:GUITHDRAFT_151426"/>
<evidence type="ECO:0000313" key="3">
    <source>
        <dbReference type="EMBL" id="EKX49658.1"/>
    </source>
</evidence>
<dbReference type="PaxDb" id="55529-EKX49658"/>
<evidence type="ECO:0000313" key="4">
    <source>
        <dbReference type="EnsemblProtists" id="EKX49658"/>
    </source>
</evidence>
<organism evidence="3">
    <name type="scientific">Guillardia theta (strain CCMP2712)</name>
    <name type="common">Cryptophyte</name>
    <dbReference type="NCBI Taxonomy" id="905079"/>
    <lineage>
        <taxon>Eukaryota</taxon>
        <taxon>Cryptophyceae</taxon>
        <taxon>Pyrenomonadales</taxon>
        <taxon>Geminigeraceae</taxon>
        <taxon>Guillardia</taxon>
    </lineage>
</organism>
<dbReference type="AlphaFoldDB" id="L1JNK2"/>
<feature type="region of interest" description="Disordered" evidence="1">
    <location>
        <begin position="68"/>
        <end position="88"/>
    </location>
</feature>
<dbReference type="EMBL" id="JH992981">
    <property type="protein sequence ID" value="EKX49658.1"/>
    <property type="molecule type" value="Genomic_DNA"/>
</dbReference>
<sequence>MLRTSAVAVTALAIAEAFAPTPLPLRNSLRTSGCLSSLNMQFNGKPIDRKDGFGGGAKAIFETIEKRSKDDWSGSGTGGASGKIPTGPASFEEYMKKRAAESGGKVTDIAGNDITTVKPSYKVQEGAWGAPEDMEKEEDPLAWIDKSVTGFEKQSTSWLDEDPELKAAREAREKQKAEEDAAIEARMQMWLKKAAEKKAAEGN</sequence>
<reference evidence="5" key="2">
    <citation type="submission" date="2012-11" db="EMBL/GenBank/DDBJ databases">
        <authorList>
            <person name="Kuo A."/>
            <person name="Curtis B.A."/>
            <person name="Tanifuji G."/>
            <person name="Burki F."/>
            <person name="Gruber A."/>
            <person name="Irimia M."/>
            <person name="Maruyama S."/>
            <person name="Arias M.C."/>
            <person name="Ball S.G."/>
            <person name="Gile G.H."/>
            <person name="Hirakawa Y."/>
            <person name="Hopkins J.F."/>
            <person name="Rensing S.A."/>
            <person name="Schmutz J."/>
            <person name="Symeonidi A."/>
            <person name="Elias M."/>
            <person name="Eveleigh R.J."/>
            <person name="Herman E.K."/>
            <person name="Klute M.J."/>
            <person name="Nakayama T."/>
            <person name="Obornik M."/>
            <person name="Reyes-Prieto A."/>
            <person name="Armbrust E.V."/>
            <person name="Aves S.J."/>
            <person name="Beiko R.G."/>
            <person name="Coutinho P."/>
            <person name="Dacks J.B."/>
            <person name="Durnford D.G."/>
            <person name="Fast N.M."/>
            <person name="Green B.R."/>
            <person name="Grisdale C."/>
            <person name="Hempe F."/>
            <person name="Henrissat B."/>
            <person name="Hoppner M.P."/>
            <person name="Ishida K.-I."/>
            <person name="Kim E."/>
            <person name="Koreny L."/>
            <person name="Kroth P.G."/>
            <person name="Liu Y."/>
            <person name="Malik S.-B."/>
            <person name="Maier U.G."/>
            <person name="McRose D."/>
            <person name="Mock T."/>
            <person name="Neilson J.A."/>
            <person name="Onodera N.T."/>
            <person name="Poole A.M."/>
            <person name="Pritham E.J."/>
            <person name="Richards T.A."/>
            <person name="Rocap G."/>
            <person name="Roy S.W."/>
            <person name="Sarai C."/>
            <person name="Schaack S."/>
            <person name="Shirato S."/>
            <person name="Slamovits C.H."/>
            <person name="Spencer D.F."/>
            <person name="Suzuki S."/>
            <person name="Worden A.Z."/>
            <person name="Zauner S."/>
            <person name="Barry K."/>
            <person name="Bell C."/>
            <person name="Bharti A.K."/>
            <person name="Crow J.A."/>
            <person name="Grimwood J."/>
            <person name="Kramer R."/>
            <person name="Lindquist E."/>
            <person name="Lucas S."/>
            <person name="Salamov A."/>
            <person name="McFadden G.I."/>
            <person name="Lane C.E."/>
            <person name="Keeling P.J."/>
            <person name="Gray M.W."/>
            <person name="Grigoriev I.V."/>
            <person name="Archibald J.M."/>
        </authorList>
    </citation>
    <scope>NUCLEOTIDE SEQUENCE</scope>
    <source>
        <strain evidence="5">CCMP2712</strain>
    </source>
</reference>
<proteinExistence type="predicted"/>
<protein>
    <submittedName>
        <fullName evidence="3 4">Uncharacterized protein</fullName>
    </submittedName>
</protein>
<evidence type="ECO:0000256" key="1">
    <source>
        <dbReference type="SAM" id="MobiDB-lite"/>
    </source>
</evidence>
<feature type="chain" id="PRO_5008771697" evidence="2">
    <location>
        <begin position="18"/>
        <end position="203"/>
    </location>
</feature>
<dbReference type="HOGENOM" id="CLU_1351125_0_0_1"/>
<dbReference type="RefSeq" id="XP_005836638.1">
    <property type="nucleotide sequence ID" value="XM_005836581.1"/>
</dbReference>
<evidence type="ECO:0000313" key="5">
    <source>
        <dbReference type="Proteomes" id="UP000011087"/>
    </source>
</evidence>
<keyword evidence="2" id="KW-0732">Signal</keyword>
<keyword evidence="5" id="KW-1185">Reference proteome</keyword>